<dbReference type="RefSeq" id="WP_132327101.1">
    <property type="nucleotide sequence ID" value="NZ_SMKR01000246.1"/>
</dbReference>
<sequence>MRSSRSPRRLVASLIAVPLLLAAAPATATAARAQIAAVSSTVASEFAVDVIAHRGSSGVAPENTSAAIKAAVQQDADFVEIDVQRSKDGRLVNFHDCTLVRTTDVEERFPGRPSYRVSDFTWAELRTLDAGSWFHPDFAGERIISVGDVIKQVDGKTGLLAEISPCGHYEGLPADLDAELRSIPGYVDEALAAGELAVQSFEVDDAKAFKTLQPRIPIGLLDADRPTEAELVELSGWADQVNPQWTVTDSALVARVHQLGMDINVWTVNEPGTMRRVDDLGVDGIITDFPQSLTNR</sequence>
<dbReference type="AlphaFoldDB" id="A0A4R4WA79"/>
<dbReference type="Pfam" id="PF03009">
    <property type="entry name" value="GDPD"/>
    <property type="match status" value="1"/>
</dbReference>
<evidence type="ECO:0000256" key="1">
    <source>
        <dbReference type="SAM" id="SignalP"/>
    </source>
</evidence>
<reference evidence="3 4" key="1">
    <citation type="submission" date="2019-02" db="EMBL/GenBank/DDBJ databases">
        <title>Draft genome sequences of novel Actinobacteria.</title>
        <authorList>
            <person name="Sahin N."/>
            <person name="Ay H."/>
            <person name="Saygin H."/>
        </authorList>
    </citation>
    <scope>NUCLEOTIDE SEQUENCE [LARGE SCALE GENOMIC DNA]</scope>
    <source>
        <strain evidence="3 4">16K104</strain>
    </source>
</reference>
<dbReference type="Proteomes" id="UP000295172">
    <property type="component" value="Unassembled WGS sequence"/>
</dbReference>
<dbReference type="PROSITE" id="PS51704">
    <property type="entry name" value="GP_PDE"/>
    <property type="match status" value="1"/>
</dbReference>
<feature type="chain" id="PRO_5039574623" evidence="1">
    <location>
        <begin position="29"/>
        <end position="296"/>
    </location>
</feature>
<dbReference type="InterPro" id="IPR030395">
    <property type="entry name" value="GP_PDE_dom"/>
</dbReference>
<accession>A0A4R4WA79</accession>
<feature type="domain" description="GP-PDE" evidence="2">
    <location>
        <begin position="48"/>
        <end position="296"/>
    </location>
</feature>
<keyword evidence="3" id="KW-0378">Hydrolase</keyword>
<dbReference type="OrthoDB" id="9758957at2"/>
<keyword evidence="4" id="KW-1185">Reference proteome</keyword>
<dbReference type="Gene3D" id="3.20.20.190">
    <property type="entry name" value="Phosphatidylinositol (PI) phosphodiesterase"/>
    <property type="match status" value="1"/>
</dbReference>
<dbReference type="InterPro" id="IPR017946">
    <property type="entry name" value="PLC-like_Pdiesterase_TIM-brl"/>
</dbReference>
<feature type="signal peptide" evidence="1">
    <location>
        <begin position="1"/>
        <end position="28"/>
    </location>
</feature>
<dbReference type="GO" id="GO:0006629">
    <property type="term" value="P:lipid metabolic process"/>
    <property type="evidence" value="ECO:0007669"/>
    <property type="project" value="InterPro"/>
</dbReference>
<keyword evidence="1" id="KW-0732">Signal</keyword>
<comment type="caution">
    <text evidence="3">The sequence shown here is derived from an EMBL/GenBank/DDBJ whole genome shotgun (WGS) entry which is preliminary data.</text>
</comment>
<evidence type="ECO:0000259" key="2">
    <source>
        <dbReference type="PROSITE" id="PS51704"/>
    </source>
</evidence>
<dbReference type="EMBL" id="SMKR01000246">
    <property type="protein sequence ID" value="TDD13977.1"/>
    <property type="molecule type" value="Genomic_DNA"/>
</dbReference>
<name>A0A4R4WA79_9ACTN</name>
<dbReference type="PANTHER" id="PTHR46211:SF1">
    <property type="entry name" value="GLYCEROPHOSPHODIESTER PHOSPHODIESTERASE, CYTOPLASMIC"/>
    <property type="match status" value="1"/>
</dbReference>
<protein>
    <submittedName>
        <fullName evidence="3">Hydrolase</fullName>
    </submittedName>
</protein>
<evidence type="ECO:0000313" key="3">
    <source>
        <dbReference type="EMBL" id="TDD13977.1"/>
    </source>
</evidence>
<organism evidence="3 4">
    <name type="scientific">Kribbella turkmenica</name>
    <dbReference type="NCBI Taxonomy" id="2530375"/>
    <lineage>
        <taxon>Bacteria</taxon>
        <taxon>Bacillati</taxon>
        <taxon>Actinomycetota</taxon>
        <taxon>Actinomycetes</taxon>
        <taxon>Propionibacteriales</taxon>
        <taxon>Kribbellaceae</taxon>
        <taxon>Kribbella</taxon>
    </lineage>
</organism>
<dbReference type="PANTHER" id="PTHR46211">
    <property type="entry name" value="GLYCEROPHOSPHORYL DIESTER PHOSPHODIESTERASE"/>
    <property type="match status" value="1"/>
</dbReference>
<proteinExistence type="predicted"/>
<dbReference type="GO" id="GO:0008081">
    <property type="term" value="F:phosphoric diester hydrolase activity"/>
    <property type="evidence" value="ECO:0007669"/>
    <property type="project" value="InterPro"/>
</dbReference>
<gene>
    <name evidence="3" type="ORF">E1218_33710</name>
</gene>
<evidence type="ECO:0000313" key="4">
    <source>
        <dbReference type="Proteomes" id="UP000295172"/>
    </source>
</evidence>
<dbReference type="SUPFAM" id="SSF51695">
    <property type="entry name" value="PLC-like phosphodiesterases"/>
    <property type="match status" value="1"/>
</dbReference>